<dbReference type="STRING" id="387005.A0A183I2A4"/>
<reference evidence="2 3" key="2">
    <citation type="submission" date="2018-11" db="EMBL/GenBank/DDBJ databases">
        <authorList>
            <consortium name="Pathogen Informatics"/>
        </authorList>
    </citation>
    <scope>NUCLEOTIDE SEQUENCE [LARGE SCALE GENOMIC DNA]</scope>
</reference>
<feature type="compositionally biased region" description="Basic and acidic residues" evidence="1">
    <location>
        <begin position="820"/>
        <end position="857"/>
    </location>
</feature>
<feature type="region of interest" description="Disordered" evidence="1">
    <location>
        <begin position="1108"/>
        <end position="1246"/>
    </location>
</feature>
<feature type="compositionally biased region" description="Acidic residues" evidence="1">
    <location>
        <begin position="920"/>
        <end position="936"/>
    </location>
</feature>
<feature type="compositionally biased region" description="Basic residues" evidence="1">
    <location>
        <begin position="953"/>
        <end position="971"/>
    </location>
</feature>
<evidence type="ECO:0000313" key="2">
    <source>
        <dbReference type="EMBL" id="VDP14850.1"/>
    </source>
</evidence>
<feature type="compositionally biased region" description="Polar residues" evidence="1">
    <location>
        <begin position="376"/>
        <end position="389"/>
    </location>
</feature>
<feature type="compositionally biased region" description="Basic and acidic residues" evidence="1">
    <location>
        <begin position="937"/>
        <end position="952"/>
    </location>
</feature>
<feature type="compositionally biased region" description="Low complexity" evidence="1">
    <location>
        <begin position="169"/>
        <end position="185"/>
    </location>
</feature>
<feature type="compositionally biased region" description="Basic residues" evidence="1">
    <location>
        <begin position="765"/>
        <end position="777"/>
    </location>
</feature>
<feature type="compositionally biased region" description="Basic and acidic residues" evidence="1">
    <location>
        <begin position="689"/>
        <end position="764"/>
    </location>
</feature>
<feature type="compositionally biased region" description="Basic residues" evidence="1">
    <location>
        <begin position="1236"/>
        <end position="1246"/>
    </location>
</feature>
<feature type="compositionally biased region" description="Low complexity" evidence="1">
    <location>
        <begin position="780"/>
        <end position="791"/>
    </location>
</feature>
<feature type="compositionally biased region" description="Basic and acidic residues" evidence="1">
    <location>
        <begin position="1003"/>
        <end position="1033"/>
    </location>
</feature>
<feature type="compositionally biased region" description="Low complexity" evidence="1">
    <location>
        <begin position="1201"/>
        <end position="1215"/>
    </location>
</feature>
<feature type="compositionally biased region" description="Basic and acidic residues" evidence="1">
    <location>
        <begin position="590"/>
        <end position="654"/>
    </location>
</feature>
<feature type="compositionally biased region" description="Basic and acidic residues" evidence="1">
    <location>
        <begin position="1169"/>
        <end position="1199"/>
    </location>
</feature>
<feature type="region of interest" description="Disordered" evidence="1">
    <location>
        <begin position="153"/>
        <end position="196"/>
    </location>
</feature>
<feature type="compositionally biased region" description="Polar residues" evidence="1">
    <location>
        <begin position="104"/>
        <end position="125"/>
    </location>
</feature>
<evidence type="ECO:0000256" key="1">
    <source>
        <dbReference type="SAM" id="MobiDB-lite"/>
    </source>
</evidence>
<feature type="region of interest" description="Disordered" evidence="1">
    <location>
        <begin position="810"/>
        <end position="1065"/>
    </location>
</feature>
<sequence>MSGTHHSHSSTCSAQRSTDDACSKHHSSKQSASGKRTKWPWGNDPIKNHCAIPLDGSANRSKDPRHQKNSPQTSASLPLPKFVHEHRSTSSSLRRSNVPDPFRSPQQQKQDSKCPKNSLSASSSGVAGDTCALWNHIIMKNIEAKLNVGLKRNTTENSPSQKGIRGRTHSSLSRSESSNSETMLSPDPLNSTTQPSLVTSTMDIFGDTSPANNSNAYRERLDALGATFQNIEQKFQKTKQNTHLDCDRKGSSQRSYKFEEELERLKARAGSSSSTITTPQSAITTCSHSVSNTFTDSFTRVRSSGTTSIFDSKDTESLKLNRTPLSLSIPMPPASVTSTNSNSHTTVLYTTCTSSSSLPSPQFSGAQLRKPLLPPNITQSSNQTPSSAAASRIAYPPDFSIPPPPFPQPPVPPTLSLTAYKSAAAGTSLILAPPPPPSLICSISHSLDSTSPCYTTSLQPLVRSIGSQSSAQSSSWRTTTKPSTPPPIVHSIVNSKQASVSSASSTSKPSTSGSISSSAVLEVDKTRPRTQGNDKIREKEHAKTSSKTHVPEKKMSRDSTNKQPSLSELFRQQAQDSSEVLKQLKKVRKEKGDEAICHKSNDENKKGLVENIKEKNSKENEKKLLEKSDQNLAEKEKDKKYGDGRRIESQEAKLKMTVQKQSKEKKGKKELVCHFRFFIVLNIFDGDGKKEKDKEHKEGGELSSDKRKTQRQMDKSVKNKSVKDETDIKYKEKVKEKEHLQRYHAKKQEEEKRKQKEKEKEQRKKKELTKKKRKRKKESSTSSNEETSSSEVELHSFDRELKRLFMEEEASGSLGLSMYDRVKQRSSSKPDDAARKNRALELLQERTRSRRNNEQNRPKRVQLESSSSDEEKDSANDEESDSSSGPSIYASRARKKKKTEPRDKSMKKTKSLLQKKLFVDDETEYNDVDDDDSDNDGVEKDSEKSELDGECTKRRRNRKTAPLKTYKKQKKTTSLSLDDVFGTYSTDDESTKHSRSSIVSSLFKEKNEEVDDKKLITKIDETQKSRNGKEKTGNIRRLSLKKERKKGELEESDEDESDAEGKKIIPWKTENKQFLEKSMEKKVAGKKRFSKSDEVGEATAVITAGIPEKKKQKAEKSLVEISMFQEGDQKQVKTKTPTMPEQKKKGRKPTTNGQFEKKLAKKLKRKQKEQHEEQKREAAEAEQKNEKLQGESQRQKVERAGSGSSDDVGKSDVTSLNDRSPETVIQTHKLSNTKSAWKRHLKVGSV</sequence>
<feature type="region of interest" description="Disordered" evidence="1">
    <location>
        <begin position="465"/>
        <end position="667"/>
    </location>
</feature>
<protein>
    <submittedName>
        <fullName evidence="4">Protein kinase domain-containing protein</fullName>
    </submittedName>
</protein>
<feature type="compositionally biased region" description="Basic residues" evidence="1">
    <location>
        <begin position="1159"/>
        <end position="1168"/>
    </location>
</feature>
<proteinExistence type="predicted"/>
<feature type="compositionally biased region" description="Basic and acidic residues" evidence="1">
    <location>
        <begin position="522"/>
        <end position="560"/>
    </location>
</feature>
<evidence type="ECO:0000313" key="3">
    <source>
        <dbReference type="Proteomes" id="UP000267606"/>
    </source>
</evidence>
<accession>A0A183I2A4</accession>
<feature type="compositionally biased region" description="Low complexity" evidence="1">
    <location>
        <begin position="495"/>
        <end position="518"/>
    </location>
</feature>
<feature type="compositionally biased region" description="Acidic residues" evidence="1">
    <location>
        <begin position="867"/>
        <end position="881"/>
    </location>
</feature>
<feature type="region of interest" description="Disordered" evidence="1">
    <location>
        <begin position="1"/>
        <end position="125"/>
    </location>
</feature>
<feature type="compositionally biased region" description="Polar residues" evidence="1">
    <location>
        <begin position="1223"/>
        <end position="1235"/>
    </location>
</feature>
<feature type="region of interest" description="Disordered" evidence="1">
    <location>
        <begin position="355"/>
        <end position="413"/>
    </location>
</feature>
<name>A0A183I2A4_9BILA</name>
<dbReference type="WBParaSite" id="OFLC_0001386701-mRNA-1">
    <property type="protein sequence ID" value="OFLC_0001386701-mRNA-1"/>
    <property type="gene ID" value="OFLC_0001386701"/>
</dbReference>
<reference evidence="4" key="1">
    <citation type="submission" date="2016-06" db="UniProtKB">
        <authorList>
            <consortium name="WormBaseParasite"/>
        </authorList>
    </citation>
    <scope>IDENTIFICATION</scope>
</reference>
<dbReference type="EMBL" id="UZAJ01040439">
    <property type="protein sequence ID" value="VDP14850.1"/>
    <property type="molecule type" value="Genomic_DNA"/>
</dbReference>
<organism evidence="4">
    <name type="scientific">Onchocerca flexuosa</name>
    <dbReference type="NCBI Taxonomy" id="387005"/>
    <lineage>
        <taxon>Eukaryota</taxon>
        <taxon>Metazoa</taxon>
        <taxon>Ecdysozoa</taxon>
        <taxon>Nematoda</taxon>
        <taxon>Chromadorea</taxon>
        <taxon>Rhabditida</taxon>
        <taxon>Spirurina</taxon>
        <taxon>Spiruromorpha</taxon>
        <taxon>Filarioidea</taxon>
        <taxon>Onchocercidae</taxon>
        <taxon>Onchocerca</taxon>
    </lineage>
</organism>
<feature type="compositionally biased region" description="Polar residues" evidence="1">
    <location>
        <begin position="561"/>
        <end position="580"/>
    </location>
</feature>
<dbReference type="AlphaFoldDB" id="A0A183I2A4"/>
<dbReference type="Proteomes" id="UP000267606">
    <property type="component" value="Unassembled WGS sequence"/>
</dbReference>
<evidence type="ECO:0000313" key="4">
    <source>
        <dbReference type="WBParaSite" id="OFLC_0001386701-mRNA-1"/>
    </source>
</evidence>
<gene>
    <name evidence="2" type="ORF">OFLC_LOCUS13866</name>
</gene>
<keyword evidence="3" id="KW-1185">Reference proteome</keyword>
<feature type="region of interest" description="Disordered" evidence="1">
    <location>
        <begin position="689"/>
        <end position="796"/>
    </location>
</feature>
<feature type="compositionally biased region" description="Pro residues" evidence="1">
    <location>
        <begin position="399"/>
        <end position="413"/>
    </location>
</feature>